<dbReference type="EMBL" id="CAJOAX010000158">
    <property type="protein sequence ID" value="CAF3525481.1"/>
    <property type="molecule type" value="Genomic_DNA"/>
</dbReference>
<dbReference type="Proteomes" id="UP000663823">
    <property type="component" value="Unassembled WGS sequence"/>
</dbReference>
<evidence type="ECO:0000313" key="1">
    <source>
        <dbReference type="EMBL" id="CAF0903327.1"/>
    </source>
</evidence>
<evidence type="ECO:0000313" key="3">
    <source>
        <dbReference type="EMBL" id="CAF1029880.1"/>
    </source>
</evidence>
<organism evidence="1 7">
    <name type="scientific">Rotaria sordida</name>
    <dbReference type="NCBI Taxonomy" id="392033"/>
    <lineage>
        <taxon>Eukaryota</taxon>
        <taxon>Metazoa</taxon>
        <taxon>Spiralia</taxon>
        <taxon>Gnathifera</taxon>
        <taxon>Rotifera</taxon>
        <taxon>Eurotatoria</taxon>
        <taxon>Bdelloidea</taxon>
        <taxon>Philodinida</taxon>
        <taxon>Philodinidae</taxon>
        <taxon>Rotaria</taxon>
    </lineage>
</organism>
<dbReference type="Proteomes" id="UP000663864">
    <property type="component" value="Unassembled WGS sequence"/>
</dbReference>
<dbReference type="EMBL" id="CAJOBD010000247">
    <property type="protein sequence ID" value="CAF3623827.1"/>
    <property type="molecule type" value="Genomic_DNA"/>
</dbReference>
<sequence length="327" mass="37807">MLKVEYPCREIFSSYQNPNKSTITWTEAKKHLHDVRLRRQNQLAINVNECHKLQTLHKELFNRQFDSNSTEKILDIKQPIKPINSEYCLHTNKYSIPRIEYAPIIYRKSIPTFETESSSKFDNNILIVKELTQYLSETSLTISNEKIENNRSLSPIKKDQQRHLSVSSVSSVDKRANKIYEKWPDYNQISEIVGYRIDPSPSKIITSDSISSRPSATRNQRKRNTTLAFPTTSKQIKNAMSLNPSPTRRKPSKIKQSIKTDITPIIIDQSLPSIEQVLTINPIKEIKPKLPNILCPSSVAYSNRIQTRQWLIKNNFSSNSIRTLPLI</sequence>
<evidence type="ECO:0000313" key="4">
    <source>
        <dbReference type="EMBL" id="CAF3525481.1"/>
    </source>
</evidence>
<evidence type="ECO:0000313" key="6">
    <source>
        <dbReference type="EMBL" id="CAF3623827.1"/>
    </source>
</evidence>
<evidence type="ECO:0000313" key="7">
    <source>
        <dbReference type="Proteomes" id="UP000663882"/>
    </source>
</evidence>
<dbReference type="EMBL" id="CAJNOT010000547">
    <property type="protein sequence ID" value="CAF1017232.1"/>
    <property type="molecule type" value="Genomic_DNA"/>
</dbReference>
<evidence type="ECO:0000313" key="2">
    <source>
        <dbReference type="EMBL" id="CAF1017232.1"/>
    </source>
</evidence>
<comment type="caution">
    <text evidence="1">The sequence shown here is derived from an EMBL/GenBank/DDBJ whole genome shotgun (WGS) entry which is preliminary data.</text>
</comment>
<accession>A0A813ZRK0</accession>
<dbReference type="AlphaFoldDB" id="A0A813ZRK0"/>
<dbReference type="EMBL" id="CAJNOO010000318">
    <property type="protein sequence ID" value="CAF0903327.1"/>
    <property type="molecule type" value="Genomic_DNA"/>
</dbReference>
<name>A0A813ZRK0_9BILA</name>
<gene>
    <name evidence="5" type="ORF">FNK824_LOCUS969</name>
    <name evidence="6" type="ORF">JBS370_LOCUS4924</name>
    <name evidence="4" type="ORF">OTI717_LOCUS3035</name>
    <name evidence="1" type="ORF">RFH988_LOCUS9102</name>
    <name evidence="3" type="ORF">SEV965_LOCUS12252</name>
    <name evidence="2" type="ORF">ZHD862_LOCUS13344</name>
</gene>
<dbReference type="Proteomes" id="UP000663874">
    <property type="component" value="Unassembled WGS sequence"/>
</dbReference>
<reference evidence="1" key="1">
    <citation type="submission" date="2021-02" db="EMBL/GenBank/DDBJ databases">
        <authorList>
            <person name="Nowell W R."/>
        </authorList>
    </citation>
    <scope>NUCLEOTIDE SEQUENCE</scope>
</reference>
<dbReference type="OrthoDB" id="10010880at2759"/>
<dbReference type="EMBL" id="CAJOBE010000046">
    <property type="protein sequence ID" value="CAF3551284.1"/>
    <property type="molecule type" value="Genomic_DNA"/>
</dbReference>
<evidence type="ECO:0000313" key="5">
    <source>
        <dbReference type="EMBL" id="CAF3551284.1"/>
    </source>
</evidence>
<protein>
    <submittedName>
        <fullName evidence="1">Uncharacterized protein</fullName>
    </submittedName>
</protein>
<dbReference type="Proteomes" id="UP000663882">
    <property type="component" value="Unassembled WGS sequence"/>
</dbReference>
<proteinExistence type="predicted"/>
<dbReference type="Proteomes" id="UP000663889">
    <property type="component" value="Unassembled WGS sequence"/>
</dbReference>
<dbReference type="EMBL" id="CAJNOU010000552">
    <property type="protein sequence ID" value="CAF1029880.1"/>
    <property type="molecule type" value="Genomic_DNA"/>
</dbReference>
<dbReference type="Proteomes" id="UP000663836">
    <property type="component" value="Unassembled WGS sequence"/>
</dbReference>